<evidence type="ECO:0000256" key="6">
    <source>
        <dbReference type="RuleBase" id="RU003815"/>
    </source>
</evidence>
<organism evidence="7 8">
    <name type="scientific">Conidiobolus coronatus (strain ATCC 28846 / CBS 209.66 / NRRL 28638)</name>
    <name type="common">Delacroixia coronata</name>
    <dbReference type="NCBI Taxonomy" id="796925"/>
    <lineage>
        <taxon>Eukaryota</taxon>
        <taxon>Fungi</taxon>
        <taxon>Fungi incertae sedis</taxon>
        <taxon>Zoopagomycota</taxon>
        <taxon>Entomophthoromycotina</taxon>
        <taxon>Entomophthoromycetes</taxon>
        <taxon>Entomophthorales</taxon>
        <taxon>Ancylistaceae</taxon>
        <taxon>Conidiobolus</taxon>
    </lineage>
</organism>
<dbReference type="InterPro" id="IPR014721">
    <property type="entry name" value="Ribsml_uS5_D2-typ_fold_subgr"/>
</dbReference>
<name>A0A137PAG5_CONC2</name>
<dbReference type="EMBL" id="KQ964463">
    <property type="protein sequence ID" value="KXN71975.1"/>
    <property type="molecule type" value="Genomic_DNA"/>
</dbReference>
<accession>A0A137PAG5</accession>
<dbReference type="OMA" id="TMSASWI"/>
<evidence type="ECO:0000256" key="1">
    <source>
        <dbReference type="ARBA" id="ARBA00005251"/>
    </source>
</evidence>
<keyword evidence="8" id="KW-1185">Reference proteome</keyword>
<dbReference type="InterPro" id="IPR023035">
    <property type="entry name" value="Ribosomal_uS9_bac/plastid"/>
</dbReference>
<dbReference type="InterPro" id="IPR000754">
    <property type="entry name" value="Ribosomal_uS9"/>
</dbReference>
<keyword evidence="3 6" id="KW-0687">Ribonucleoprotein</keyword>
<keyword evidence="2 6" id="KW-0689">Ribosomal protein</keyword>
<reference evidence="7 8" key="1">
    <citation type="journal article" date="2015" name="Genome Biol. Evol.">
        <title>Phylogenomic analyses indicate that early fungi evolved digesting cell walls of algal ancestors of land plants.</title>
        <authorList>
            <person name="Chang Y."/>
            <person name="Wang S."/>
            <person name="Sekimoto S."/>
            <person name="Aerts A.L."/>
            <person name="Choi C."/>
            <person name="Clum A."/>
            <person name="LaButti K.M."/>
            <person name="Lindquist E.A."/>
            <person name="Yee Ngan C."/>
            <person name="Ohm R.A."/>
            <person name="Salamov A.A."/>
            <person name="Grigoriev I.V."/>
            <person name="Spatafora J.W."/>
            <person name="Berbee M.L."/>
        </authorList>
    </citation>
    <scope>NUCLEOTIDE SEQUENCE [LARGE SCALE GENOMIC DNA]</scope>
    <source>
        <strain evidence="7 8">NRRL 28638</strain>
    </source>
</reference>
<evidence type="ECO:0000256" key="5">
    <source>
        <dbReference type="ARBA" id="ARBA00042623"/>
    </source>
</evidence>
<dbReference type="InterPro" id="IPR020574">
    <property type="entry name" value="Ribosomal_uS9_CS"/>
</dbReference>
<protein>
    <recommendedName>
        <fullName evidence="4">Small ribosomal subunit protein uS9m</fullName>
    </recommendedName>
    <alternativeName>
        <fullName evidence="5">37S ribosomal protein S9, mitochondrial</fullName>
    </alternativeName>
</protein>
<dbReference type="OrthoDB" id="10254627at2759"/>
<sequence>MSLRYTFQALLKTRSAFPTTLSSQNTMRAFSQTLQFHSSTYIMSSTTNESGEVSAVDKDEMEYDDEDDGFQDIKYHFEPPMAASYFTGKPQFFDLVTGLDRCIEQYTPFEPFYANPIKGKISGWVKWHDPLKISETLKLPISKTEHHKIVARFNRLLGPQDNPHPLPMELVKYLNRFTSQDLTQKKEVKVNTVDSLGRAFAVGRRKTSAARSWVTPGEGLVHVNGKPISEYFTKLSDLDTALVPFHATSTFGKYNAWILALGGGTTGQSEAIKLALSRSIAIIDPTLKPTLRQTGCLDFDQRRVERKKTNRLKARKMRTWVKR</sequence>
<dbReference type="PANTHER" id="PTHR21569:SF1">
    <property type="entry name" value="SMALL RIBOSOMAL SUBUNIT PROTEIN US9M"/>
    <property type="match status" value="1"/>
</dbReference>
<dbReference type="InterPro" id="IPR020568">
    <property type="entry name" value="Ribosomal_Su5_D2-typ_SF"/>
</dbReference>
<evidence type="ECO:0000256" key="2">
    <source>
        <dbReference type="ARBA" id="ARBA00022980"/>
    </source>
</evidence>
<dbReference type="GO" id="GO:0003723">
    <property type="term" value="F:RNA binding"/>
    <property type="evidence" value="ECO:0007669"/>
    <property type="project" value="TreeGrafter"/>
</dbReference>
<dbReference type="GO" id="GO:0005763">
    <property type="term" value="C:mitochondrial small ribosomal subunit"/>
    <property type="evidence" value="ECO:0007669"/>
    <property type="project" value="TreeGrafter"/>
</dbReference>
<dbReference type="GO" id="GO:0006412">
    <property type="term" value="P:translation"/>
    <property type="evidence" value="ECO:0007669"/>
    <property type="project" value="InterPro"/>
</dbReference>
<proteinExistence type="inferred from homology"/>
<dbReference type="GO" id="GO:0003735">
    <property type="term" value="F:structural constituent of ribosome"/>
    <property type="evidence" value="ECO:0007669"/>
    <property type="project" value="InterPro"/>
</dbReference>
<evidence type="ECO:0000313" key="8">
    <source>
        <dbReference type="Proteomes" id="UP000070444"/>
    </source>
</evidence>
<gene>
    <name evidence="7" type="ORF">CONCODRAFT_78062</name>
</gene>
<dbReference type="NCBIfam" id="NF001099">
    <property type="entry name" value="PRK00132.1"/>
    <property type="match status" value="1"/>
</dbReference>
<dbReference type="Gene3D" id="3.30.230.10">
    <property type="match status" value="1"/>
</dbReference>
<dbReference type="SUPFAM" id="SSF54211">
    <property type="entry name" value="Ribosomal protein S5 domain 2-like"/>
    <property type="match status" value="1"/>
</dbReference>
<evidence type="ECO:0000313" key="7">
    <source>
        <dbReference type="EMBL" id="KXN71975.1"/>
    </source>
</evidence>
<dbReference type="PANTHER" id="PTHR21569">
    <property type="entry name" value="RIBOSOMAL PROTEIN S9"/>
    <property type="match status" value="1"/>
</dbReference>
<evidence type="ECO:0000256" key="3">
    <source>
        <dbReference type="ARBA" id="ARBA00023274"/>
    </source>
</evidence>
<dbReference type="AlphaFoldDB" id="A0A137PAG5"/>
<dbReference type="Pfam" id="PF00380">
    <property type="entry name" value="Ribosomal_S9"/>
    <property type="match status" value="1"/>
</dbReference>
<evidence type="ECO:0000256" key="4">
    <source>
        <dbReference type="ARBA" id="ARBA00039318"/>
    </source>
</evidence>
<comment type="similarity">
    <text evidence="1 6">Belongs to the universal ribosomal protein uS9 family.</text>
</comment>
<dbReference type="Proteomes" id="UP000070444">
    <property type="component" value="Unassembled WGS sequence"/>
</dbReference>
<dbReference type="STRING" id="796925.A0A137PAG5"/>
<dbReference type="PROSITE" id="PS00360">
    <property type="entry name" value="RIBOSOMAL_S9"/>
    <property type="match status" value="1"/>
</dbReference>